<feature type="region of interest" description="Disordered" evidence="1">
    <location>
        <begin position="1"/>
        <end position="24"/>
    </location>
</feature>
<dbReference type="GeneID" id="63776615"/>
<evidence type="ECO:0000313" key="3">
    <source>
        <dbReference type="Proteomes" id="UP000193689"/>
    </source>
</evidence>
<gene>
    <name evidence="2" type="ORF">BCR38DRAFT_435746</name>
</gene>
<feature type="compositionally biased region" description="Basic and acidic residues" evidence="1">
    <location>
        <begin position="136"/>
        <end position="171"/>
    </location>
</feature>
<dbReference type="InParanoid" id="A0A1Y2DUV9"/>
<feature type="region of interest" description="Disordered" evidence="1">
    <location>
        <begin position="47"/>
        <end position="74"/>
    </location>
</feature>
<dbReference type="Proteomes" id="UP000193689">
    <property type="component" value="Unassembled WGS sequence"/>
</dbReference>
<dbReference type="RefSeq" id="XP_040714708.1">
    <property type="nucleotide sequence ID" value="XM_040860403.1"/>
</dbReference>
<accession>A0A1Y2DUV9</accession>
<feature type="region of interest" description="Disordered" evidence="1">
    <location>
        <begin position="195"/>
        <end position="229"/>
    </location>
</feature>
<comment type="caution">
    <text evidence="2">The sequence shown here is derived from an EMBL/GenBank/DDBJ whole genome shotgun (WGS) entry which is preliminary data.</text>
</comment>
<protein>
    <submittedName>
        <fullName evidence="2">Uncharacterized protein</fullName>
    </submittedName>
</protein>
<dbReference type="EMBL" id="MCFJ01000008">
    <property type="protein sequence ID" value="ORY63051.1"/>
    <property type="molecule type" value="Genomic_DNA"/>
</dbReference>
<name>A0A1Y2DUV9_9PEZI</name>
<feature type="region of interest" description="Disordered" evidence="1">
    <location>
        <begin position="129"/>
        <end position="171"/>
    </location>
</feature>
<reference evidence="2 3" key="1">
    <citation type="submission" date="2016-07" db="EMBL/GenBank/DDBJ databases">
        <title>Pervasive Adenine N6-methylation of Active Genes in Fungi.</title>
        <authorList>
            <consortium name="DOE Joint Genome Institute"/>
            <person name="Mondo S.J."/>
            <person name="Dannebaum R.O."/>
            <person name="Kuo R.C."/>
            <person name="Labutti K."/>
            <person name="Haridas S."/>
            <person name="Kuo A."/>
            <person name="Salamov A."/>
            <person name="Ahrendt S.R."/>
            <person name="Lipzen A."/>
            <person name="Sullivan W."/>
            <person name="Andreopoulos W.B."/>
            <person name="Clum A."/>
            <person name="Lindquist E."/>
            <person name="Daum C."/>
            <person name="Ramamoorthy G.K."/>
            <person name="Gryganskyi A."/>
            <person name="Culley D."/>
            <person name="Magnuson J.K."/>
            <person name="James T.Y."/>
            <person name="O'Malley M.A."/>
            <person name="Stajich J.E."/>
            <person name="Spatafora J.W."/>
            <person name="Visel A."/>
            <person name="Grigoriev I.V."/>
        </authorList>
    </citation>
    <scope>NUCLEOTIDE SEQUENCE [LARGE SCALE GENOMIC DNA]</scope>
    <source>
        <strain evidence="2 3">CBS 129021</strain>
    </source>
</reference>
<evidence type="ECO:0000313" key="2">
    <source>
        <dbReference type="EMBL" id="ORY63051.1"/>
    </source>
</evidence>
<feature type="compositionally biased region" description="Low complexity" evidence="1">
    <location>
        <begin position="582"/>
        <end position="600"/>
    </location>
</feature>
<feature type="compositionally biased region" description="Basic residues" evidence="1">
    <location>
        <begin position="61"/>
        <end position="71"/>
    </location>
</feature>
<dbReference type="AlphaFoldDB" id="A0A1Y2DUV9"/>
<feature type="region of interest" description="Disordered" evidence="1">
    <location>
        <begin position="557"/>
        <end position="675"/>
    </location>
</feature>
<keyword evidence="3" id="KW-1185">Reference proteome</keyword>
<sequence>MQADQSYGKMQRRPILLPPISRPSQQPCRLRKVIDVLRQSVPKSSRYRIQKAQVQSGKQGKASRTRAKRRATSVPKNEGWLKLAPDRLRHVRRWKDFNYPVLRVALKNILNQIAMPWSQQSRDEITSWPRTGVSFSKEHKVQKEDEKVEDGKESKQGKKEEEDDRGGLDHRTLTELGTRLNECLVYATIHRSMRGKPKPTLRLEPGHTEQTEPFGGDPENDGNEGTGNRCTLRMDWSLRTDEIDPDTGENTWAVVGVNRTEEEFSLSALENSARTGAPLDADVDWTIRQVGTVCFYKGAAHGFVLTPAGAALLLFSQTLSSGNPIDDPASVDERGHLCVRWVTVPWTLDPGDRLGLPLLMGLWSLCMVALSDDDEAQAEGVNTLARLNSWHWQKKYGSTLYTHCLFRQGNRGHPPGALIWGKLGDGDREDFEEEKRNGRVNGVEEPLPLVHLSHRGRKIVRWDSNGILECELDSPPLCSWSDMTPASTTSYSSASLPDTASLPSREGSPSGSMHTLALSPIQAMPGIEDNLSPASLQLLPHTPPSNDEAKLPMFEHKTYISPPTPSTLPSSQPASENEETTSPDPVSPTSSPPTNNTESEFPSMKNDECSTVITQTPVEKPNAMTPIPPDGPDKQWKRKRDPTDIEGTGTLEGNPEPWSRRLRPRTRRPDYRDGW</sequence>
<proteinExistence type="predicted"/>
<organism evidence="2 3">
    <name type="scientific">Pseudomassariella vexata</name>
    <dbReference type="NCBI Taxonomy" id="1141098"/>
    <lineage>
        <taxon>Eukaryota</taxon>
        <taxon>Fungi</taxon>
        <taxon>Dikarya</taxon>
        <taxon>Ascomycota</taxon>
        <taxon>Pezizomycotina</taxon>
        <taxon>Sordariomycetes</taxon>
        <taxon>Xylariomycetidae</taxon>
        <taxon>Amphisphaeriales</taxon>
        <taxon>Pseudomassariaceae</taxon>
        <taxon>Pseudomassariella</taxon>
    </lineage>
</organism>
<dbReference type="OrthoDB" id="4776563at2759"/>
<evidence type="ECO:0000256" key="1">
    <source>
        <dbReference type="SAM" id="MobiDB-lite"/>
    </source>
</evidence>
<feature type="region of interest" description="Disordered" evidence="1">
    <location>
        <begin position="488"/>
        <end position="515"/>
    </location>
</feature>
<feature type="compositionally biased region" description="Polar residues" evidence="1">
    <location>
        <begin position="496"/>
        <end position="513"/>
    </location>
</feature>